<evidence type="ECO:0000313" key="2">
    <source>
        <dbReference type="Proteomes" id="UP000007077"/>
    </source>
</evidence>
<dbReference type="EMBL" id="CP001978">
    <property type="protein sequence ID" value="ADP95833.1"/>
    <property type="molecule type" value="Genomic_DNA"/>
</dbReference>
<accession>E4PIC8</accession>
<reference evidence="1 2" key="1">
    <citation type="journal article" date="2010" name="Stand. Genomic Sci.">
        <title>Complete genome sequence of Marinobacter adhaerens type strain (HP15), a diatom-interacting marine microorganism.</title>
        <authorList>
            <person name="Gardes A."/>
            <person name="Kaeppel E."/>
            <person name="Shehzad A."/>
            <person name="Seebah S."/>
            <person name="Teeling H."/>
            <person name="Yarza P."/>
            <person name="Glockner F.O."/>
            <person name="Grossart H.P."/>
            <person name="Ullrich M.S."/>
        </authorList>
    </citation>
    <scope>NUCLEOTIDE SEQUENCE [LARGE SCALE GENOMIC DNA]</scope>
    <source>
        <strain evidence="2">DSM 23420 / HP15</strain>
    </source>
</reference>
<dbReference type="KEGG" id="mad:HP15_69"/>
<name>E4PIC8_MARAH</name>
<protein>
    <submittedName>
        <fullName evidence="1">Uncharacterized protein</fullName>
    </submittedName>
</protein>
<gene>
    <name evidence="1" type="ordered locus">HP15_69</name>
</gene>
<dbReference type="AlphaFoldDB" id="E4PIC8"/>
<dbReference type="HOGENOM" id="CLU_3365768_0_0_6"/>
<dbReference type="Proteomes" id="UP000007077">
    <property type="component" value="Chromosome"/>
</dbReference>
<reference evidence="2" key="2">
    <citation type="submission" date="2010-02" db="EMBL/GenBank/DDBJ databases">
        <title>Complete genome sequence of Marinobacter adhaerens type strain (HP15).</title>
        <authorList>
            <person name="Gaerdes A.A.M."/>
            <person name="Kaeppel E."/>
            <person name="Shezad A."/>
            <person name="Seebah S."/>
            <person name="Teeling H."/>
            <person name="Yarza P."/>
            <person name="Gloeckner F.O."/>
            <person name="Ullrich M.S."/>
        </authorList>
    </citation>
    <scope>NUCLEOTIDE SEQUENCE [LARGE SCALE GENOMIC DNA]</scope>
    <source>
        <strain evidence="2">DSM 23420 / HP15</strain>
    </source>
</reference>
<organism evidence="1 2">
    <name type="scientific">Marinobacter adhaerens (strain DSM 23420 / HP15)</name>
    <dbReference type="NCBI Taxonomy" id="225937"/>
    <lineage>
        <taxon>Bacteria</taxon>
        <taxon>Pseudomonadati</taxon>
        <taxon>Pseudomonadota</taxon>
        <taxon>Gammaproteobacteria</taxon>
        <taxon>Pseudomonadales</taxon>
        <taxon>Marinobacteraceae</taxon>
        <taxon>Marinobacter</taxon>
    </lineage>
</organism>
<evidence type="ECO:0000313" key="1">
    <source>
        <dbReference type="EMBL" id="ADP95833.1"/>
    </source>
</evidence>
<proteinExistence type="predicted"/>
<sequence>MPNGAKQQVRFIDILTGFTSLAATGKKVMKQTEGE</sequence>